<sequence>MENGLNELTKKDMIAKYKLNYHYCKICGETKINGHAEYGKEKICEDCKMCEHCSFVTRIDCCAVKGKCTCGQERNCEE</sequence>
<gene>
    <name evidence="1" type="ORF">MM415B02038_0001</name>
</gene>
<protein>
    <submittedName>
        <fullName evidence="1">Uncharacterized protein</fullName>
    </submittedName>
</protein>
<proteinExistence type="predicted"/>
<accession>A0A6M3IDL8</accession>
<dbReference type="AlphaFoldDB" id="A0A6M3IDL8"/>
<dbReference type="EMBL" id="MT141163">
    <property type="protein sequence ID" value="QJA55503.1"/>
    <property type="molecule type" value="Genomic_DNA"/>
</dbReference>
<reference evidence="1" key="1">
    <citation type="submission" date="2020-03" db="EMBL/GenBank/DDBJ databases">
        <title>The deep terrestrial virosphere.</title>
        <authorList>
            <person name="Holmfeldt K."/>
            <person name="Nilsson E."/>
            <person name="Simone D."/>
            <person name="Lopez-Fernandez M."/>
            <person name="Wu X."/>
            <person name="de Brujin I."/>
            <person name="Lundin D."/>
            <person name="Andersson A."/>
            <person name="Bertilsson S."/>
            <person name="Dopson M."/>
        </authorList>
    </citation>
    <scope>NUCLEOTIDE SEQUENCE</scope>
    <source>
        <strain evidence="1">MM415B02038</strain>
    </source>
</reference>
<evidence type="ECO:0000313" key="1">
    <source>
        <dbReference type="EMBL" id="QJA55503.1"/>
    </source>
</evidence>
<name>A0A6M3IDL8_9ZZZZ</name>
<organism evidence="1">
    <name type="scientific">viral metagenome</name>
    <dbReference type="NCBI Taxonomy" id="1070528"/>
    <lineage>
        <taxon>unclassified sequences</taxon>
        <taxon>metagenomes</taxon>
        <taxon>organismal metagenomes</taxon>
    </lineage>
</organism>